<dbReference type="EMBL" id="JADPUN010000224">
    <property type="protein sequence ID" value="MBF9132224.1"/>
    <property type="molecule type" value="Genomic_DNA"/>
</dbReference>
<proteinExistence type="predicted"/>
<gene>
    <name evidence="1" type="ORF">I0C86_25210</name>
</gene>
<reference evidence="1 2" key="1">
    <citation type="submission" date="2020-11" db="EMBL/GenBank/DDBJ databases">
        <title>A novel isolate from a Black sea contaminated sediment with potential to produce alkanes: Plantactinospora alkalitolerans sp. nov.</title>
        <authorList>
            <person name="Carro L."/>
            <person name="Veyisoglu A."/>
            <person name="Guven K."/>
            <person name="Schumann P."/>
            <person name="Klenk H.-P."/>
            <person name="Sahin N."/>
        </authorList>
    </citation>
    <scope>NUCLEOTIDE SEQUENCE [LARGE SCALE GENOMIC DNA]</scope>
    <source>
        <strain evidence="1 2">S1510</strain>
    </source>
</reference>
<comment type="caution">
    <text evidence="1">The sequence shown here is derived from an EMBL/GenBank/DDBJ whole genome shotgun (WGS) entry which is preliminary data.</text>
</comment>
<organism evidence="1 2">
    <name type="scientific">Plantactinospora alkalitolerans</name>
    <dbReference type="NCBI Taxonomy" id="2789879"/>
    <lineage>
        <taxon>Bacteria</taxon>
        <taxon>Bacillati</taxon>
        <taxon>Actinomycetota</taxon>
        <taxon>Actinomycetes</taxon>
        <taxon>Micromonosporales</taxon>
        <taxon>Micromonosporaceae</taxon>
        <taxon>Plantactinospora</taxon>
    </lineage>
</organism>
<name>A0ABS0H1L3_9ACTN</name>
<keyword evidence="2" id="KW-1185">Reference proteome</keyword>
<sequence length="86" mass="9474">MLPRPPRIFEADDVLSGRVSLDSYPFSLIYLVIALSSFYADTNIHPSDLARVDVLLSAAELLESRGWEIVGVDAGGKLLCLRRRVG</sequence>
<dbReference type="RefSeq" id="WP_196203758.1">
    <property type="nucleotide sequence ID" value="NZ_JADPUN010000224.1"/>
</dbReference>
<accession>A0ABS0H1L3</accession>
<protein>
    <submittedName>
        <fullName evidence="1">Uncharacterized protein</fullName>
    </submittedName>
</protein>
<evidence type="ECO:0000313" key="1">
    <source>
        <dbReference type="EMBL" id="MBF9132224.1"/>
    </source>
</evidence>
<evidence type="ECO:0000313" key="2">
    <source>
        <dbReference type="Proteomes" id="UP000638560"/>
    </source>
</evidence>
<dbReference type="Proteomes" id="UP000638560">
    <property type="component" value="Unassembled WGS sequence"/>
</dbReference>